<protein>
    <submittedName>
        <fullName evidence="3">Uncharacterized protein</fullName>
    </submittedName>
</protein>
<reference evidence="3 4" key="1">
    <citation type="submission" date="2022-06" db="EMBL/GenBank/DDBJ databases">
        <title>Sequencing the genomes of 1000 actinobacteria strains.</title>
        <authorList>
            <person name="Klenk H.-P."/>
        </authorList>
    </citation>
    <scope>NUCLEOTIDE SEQUENCE [LARGE SCALE GENOMIC DNA]</scope>
    <source>
        <strain evidence="3 4">DSM 41656</strain>
    </source>
</reference>
<feature type="compositionally biased region" description="Polar residues" evidence="1">
    <location>
        <begin position="1"/>
        <end position="12"/>
    </location>
</feature>
<organism evidence="3 4">
    <name type="scientific">Kitasatospora paracochleata</name>
    <dbReference type="NCBI Taxonomy" id="58354"/>
    <lineage>
        <taxon>Bacteria</taxon>
        <taxon>Bacillati</taxon>
        <taxon>Actinomycetota</taxon>
        <taxon>Actinomycetes</taxon>
        <taxon>Kitasatosporales</taxon>
        <taxon>Streptomycetaceae</taxon>
        <taxon>Kitasatospora</taxon>
    </lineage>
</organism>
<feature type="transmembrane region" description="Helical" evidence="2">
    <location>
        <begin position="91"/>
        <end position="109"/>
    </location>
</feature>
<gene>
    <name evidence="3" type="ORF">FHR36_005123</name>
</gene>
<keyword evidence="2" id="KW-0812">Transmembrane</keyword>
<proteinExistence type="predicted"/>
<keyword evidence="2" id="KW-0472">Membrane</keyword>
<evidence type="ECO:0000256" key="1">
    <source>
        <dbReference type="SAM" id="MobiDB-lite"/>
    </source>
</evidence>
<feature type="transmembrane region" description="Helical" evidence="2">
    <location>
        <begin position="121"/>
        <end position="142"/>
    </location>
</feature>
<evidence type="ECO:0000256" key="2">
    <source>
        <dbReference type="SAM" id="Phobius"/>
    </source>
</evidence>
<feature type="transmembrane region" description="Helical" evidence="2">
    <location>
        <begin position="62"/>
        <end position="79"/>
    </location>
</feature>
<dbReference type="Proteomes" id="UP001206483">
    <property type="component" value="Unassembled WGS sequence"/>
</dbReference>
<name>A0ABT1J3E7_9ACTN</name>
<keyword evidence="4" id="KW-1185">Reference proteome</keyword>
<accession>A0ABT1J3E7</accession>
<sequence length="154" mass="16954">MPLTRNAPTSPEQRTDHRGRQNRRLRLLSIALRAAAVLLVPWIVVLGLTVKGHFGARNLSNSWVWLDVIEVAALLLLASMIHRRHRATSPVASATAVLLAMDAFFDLWSAHRGEPYLLAQVLAYCAELPSAAGLAALSWYALRWAADSPGSPRR</sequence>
<feature type="transmembrane region" description="Helical" evidence="2">
    <location>
        <begin position="27"/>
        <end position="50"/>
    </location>
</feature>
<dbReference type="EMBL" id="JAMZDX010000004">
    <property type="protein sequence ID" value="MCP2311960.1"/>
    <property type="molecule type" value="Genomic_DNA"/>
</dbReference>
<dbReference type="RefSeq" id="WP_253800536.1">
    <property type="nucleotide sequence ID" value="NZ_BAAAUB010000016.1"/>
</dbReference>
<feature type="region of interest" description="Disordered" evidence="1">
    <location>
        <begin position="1"/>
        <end position="20"/>
    </location>
</feature>
<keyword evidence="2" id="KW-1133">Transmembrane helix</keyword>
<comment type="caution">
    <text evidence="3">The sequence shown here is derived from an EMBL/GenBank/DDBJ whole genome shotgun (WGS) entry which is preliminary data.</text>
</comment>
<evidence type="ECO:0000313" key="4">
    <source>
        <dbReference type="Proteomes" id="UP001206483"/>
    </source>
</evidence>
<evidence type="ECO:0000313" key="3">
    <source>
        <dbReference type="EMBL" id="MCP2311960.1"/>
    </source>
</evidence>